<name>D1PGB7_9BACT</name>
<reference evidence="1" key="1">
    <citation type="submission" date="2009-11" db="EMBL/GenBank/DDBJ databases">
        <authorList>
            <person name="Weinstock G."/>
            <person name="Sodergren E."/>
            <person name="Clifton S."/>
            <person name="Fulton L."/>
            <person name="Fulton B."/>
            <person name="Courtney L."/>
            <person name="Fronick C."/>
            <person name="Harrison M."/>
            <person name="Strong C."/>
            <person name="Farmer C."/>
            <person name="Delahaunty K."/>
            <person name="Markovic C."/>
            <person name="Hall O."/>
            <person name="Minx P."/>
            <person name="Tomlinson C."/>
            <person name="Mitreva M."/>
            <person name="Nelson J."/>
            <person name="Hou S."/>
            <person name="Wollam A."/>
            <person name="Pepin K.H."/>
            <person name="Johnson M."/>
            <person name="Bhonagiri V."/>
            <person name="Nash W.E."/>
            <person name="Warren W."/>
            <person name="Chinwalla A."/>
            <person name="Mardis E.R."/>
            <person name="Wilson R.K."/>
        </authorList>
    </citation>
    <scope>NUCLEOTIDE SEQUENCE [LARGE SCALE GENOMIC DNA]</scope>
    <source>
        <strain evidence="1">DSM 18205</strain>
    </source>
</reference>
<protein>
    <submittedName>
        <fullName evidence="1">Uncharacterized protein</fullName>
    </submittedName>
</protein>
<accession>D1PGB7</accession>
<evidence type="ECO:0000313" key="1">
    <source>
        <dbReference type="EMBL" id="EFB34282.1"/>
    </source>
</evidence>
<proteinExistence type="predicted"/>
<dbReference type="STRING" id="537011.PREVCOP_06281"/>
<evidence type="ECO:0000313" key="2">
    <source>
        <dbReference type="Proteomes" id="UP000004477"/>
    </source>
</evidence>
<sequence length="54" mass="6290">MLKHLRNSFAHACIEREGDYYVINSQMNPKCQICGKVKRKDFKDFVTAILATKE</sequence>
<keyword evidence="2" id="KW-1185">Reference proteome</keyword>
<dbReference type="PaxDb" id="537011-PREVCOP_06281"/>
<dbReference type="HOGENOM" id="CLU_3046542_0_0_10"/>
<gene>
    <name evidence="1" type="ORF">PREVCOP_06281</name>
</gene>
<dbReference type="EMBL" id="ACBX02000040">
    <property type="protein sequence ID" value="EFB34282.1"/>
    <property type="molecule type" value="Genomic_DNA"/>
</dbReference>
<comment type="caution">
    <text evidence="1">The sequence shown here is derived from an EMBL/GenBank/DDBJ whole genome shotgun (WGS) entry which is preliminary data.</text>
</comment>
<dbReference type="Proteomes" id="UP000004477">
    <property type="component" value="Unassembled WGS sequence"/>
</dbReference>
<dbReference type="AlphaFoldDB" id="D1PGB7"/>
<organism evidence="1 2">
    <name type="scientific">Segatella copri DSM 18205</name>
    <dbReference type="NCBI Taxonomy" id="537011"/>
    <lineage>
        <taxon>Bacteria</taxon>
        <taxon>Pseudomonadati</taxon>
        <taxon>Bacteroidota</taxon>
        <taxon>Bacteroidia</taxon>
        <taxon>Bacteroidales</taxon>
        <taxon>Prevotellaceae</taxon>
        <taxon>Segatella</taxon>
    </lineage>
</organism>